<organism evidence="6 7">
    <name type="scientific">Candidatus Magasanikbacteria bacterium RIFOXYC2_FULL_42_28</name>
    <dbReference type="NCBI Taxonomy" id="1798704"/>
    <lineage>
        <taxon>Bacteria</taxon>
        <taxon>Candidatus Magasanikiibacteriota</taxon>
    </lineage>
</organism>
<dbReference type="Gene3D" id="1.10.10.10">
    <property type="entry name" value="Winged helix-like DNA-binding domain superfamily/Winged helix DNA-binding domain"/>
    <property type="match status" value="1"/>
</dbReference>
<evidence type="ECO:0000256" key="1">
    <source>
        <dbReference type="ARBA" id="ARBA00022491"/>
    </source>
</evidence>
<evidence type="ECO:0000259" key="5">
    <source>
        <dbReference type="Pfam" id="PF01628"/>
    </source>
</evidence>
<dbReference type="Proteomes" id="UP000177907">
    <property type="component" value="Unassembled WGS sequence"/>
</dbReference>
<keyword evidence="1" id="KW-0678">Repressor</keyword>
<dbReference type="InterPro" id="IPR002571">
    <property type="entry name" value="HrcA"/>
</dbReference>
<dbReference type="AlphaFoldDB" id="A0A1F6NW89"/>
<dbReference type="InterPro" id="IPR036390">
    <property type="entry name" value="WH_DNA-bd_sf"/>
</dbReference>
<evidence type="ECO:0000313" key="7">
    <source>
        <dbReference type="Proteomes" id="UP000177907"/>
    </source>
</evidence>
<keyword evidence="4" id="KW-0804">Transcription</keyword>
<reference evidence="6 7" key="1">
    <citation type="journal article" date="2016" name="Nat. Commun.">
        <title>Thousands of microbial genomes shed light on interconnected biogeochemical processes in an aquifer system.</title>
        <authorList>
            <person name="Anantharaman K."/>
            <person name="Brown C.T."/>
            <person name="Hug L.A."/>
            <person name="Sharon I."/>
            <person name="Castelle C.J."/>
            <person name="Probst A.J."/>
            <person name="Thomas B.C."/>
            <person name="Singh A."/>
            <person name="Wilkins M.J."/>
            <person name="Karaoz U."/>
            <person name="Brodie E.L."/>
            <person name="Williams K.H."/>
            <person name="Hubbard S.S."/>
            <person name="Banfield J.F."/>
        </authorList>
    </citation>
    <scope>NUCLEOTIDE SEQUENCE [LARGE SCALE GENOMIC DNA]</scope>
</reference>
<dbReference type="SUPFAM" id="SSF46785">
    <property type="entry name" value="Winged helix' DNA-binding domain"/>
    <property type="match status" value="1"/>
</dbReference>
<gene>
    <name evidence="6" type="ORF">A3J93_00435</name>
</gene>
<dbReference type="EMBL" id="MFQZ01000005">
    <property type="protein sequence ID" value="OGH88195.1"/>
    <property type="molecule type" value="Genomic_DNA"/>
</dbReference>
<name>A0A1F6NW89_9BACT</name>
<accession>A0A1F6NW89</accession>
<dbReference type="GO" id="GO:0045892">
    <property type="term" value="P:negative regulation of DNA-templated transcription"/>
    <property type="evidence" value="ECO:0007669"/>
    <property type="project" value="TreeGrafter"/>
</dbReference>
<feature type="domain" description="Heat-inducible transcription repressor HrcA C-terminal" evidence="5">
    <location>
        <begin position="102"/>
        <end position="214"/>
    </location>
</feature>
<keyword evidence="2" id="KW-0805">Transcription regulation</keyword>
<protein>
    <recommendedName>
        <fullName evidence="5">Heat-inducible transcription repressor HrcA C-terminal domain-containing protein</fullName>
    </recommendedName>
</protein>
<dbReference type="InterPro" id="IPR021153">
    <property type="entry name" value="HrcA_C"/>
</dbReference>
<keyword evidence="3" id="KW-0346">Stress response</keyword>
<dbReference type="PANTHER" id="PTHR34824">
    <property type="entry name" value="HEAT-INDUCIBLE TRANSCRIPTION REPRESSOR HRCA"/>
    <property type="match status" value="1"/>
</dbReference>
<comment type="caution">
    <text evidence="6">The sequence shown here is derived from an EMBL/GenBank/DDBJ whole genome shotgun (WGS) entry which is preliminary data.</text>
</comment>
<dbReference type="GO" id="GO:0003677">
    <property type="term" value="F:DNA binding"/>
    <property type="evidence" value="ECO:0007669"/>
    <property type="project" value="InterPro"/>
</dbReference>
<dbReference type="Pfam" id="PF01628">
    <property type="entry name" value="HrcA"/>
    <property type="match status" value="1"/>
</dbReference>
<dbReference type="InterPro" id="IPR029016">
    <property type="entry name" value="GAF-like_dom_sf"/>
</dbReference>
<sequence>MEKRLSELLNLVIKTHIKTAEPIGSRFLVEKCDLGRGEATVRNELRELEEQGYLRHPHTSAGRIPTEKGYRYYLKNLDLARAKLTKKDNDVFGMSVSADTDKENAQKVLVKNLTALSNATAILAFSPDQVYYTGLSNLFSQPEFSELALVADVTQIFDHCEDCLENFSDEVTTEIKYFFGPEHGFGNLLSVAAFRFGDESLLILLGPMRMDYARNYALMNKIKELI</sequence>
<evidence type="ECO:0000256" key="2">
    <source>
        <dbReference type="ARBA" id="ARBA00023015"/>
    </source>
</evidence>
<dbReference type="SUPFAM" id="SSF55781">
    <property type="entry name" value="GAF domain-like"/>
    <property type="match status" value="1"/>
</dbReference>
<dbReference type="STRING" id="1798704.A3J93_00435"/>
<dbReference type="PANTHER" id="PTHR34824:SF1">
    <property type="entry name" value="HEAT-INDUCIBLE TRANSCRIPTION REPRESSOR HRCA"/>
    <property type="match status" value="1"/>
</dbReference>
<evidence type="ECO:0000256" key="4">
    <source>
        <dbReference type="ARBA" id="ARBA00023163"/>
    </source>
</evidence>
<evidence type="ECO:0000313" key="6">
    <source>
        <dbReference type="EMBL" id="OGH88195.1"/>
    </source>
</evidence>
<proteinExistence type="predicted"/>
<dbReference type="InterPro" id="IPR036388">
    <property type="entry name" value="WH-like_DNA-bd_sf"/>
</dbReference>
<evidence type="ECO:0000256" key="3">
    <source>
        <dbReference type="ARBA" id="ARBA00023016"/>
    </source>
</evidence>
<dbReference type="Gene3D" id="3.30.450.40">
    <property type="match status" value="1"/>
</dbReference>